<evidence type="ECO:0000256" key="1">
    <source>
        <dbReference type="ARBA" id="ARBA00005079"/>
    </source>
</evidence>
<protein>
    <recommendedName>
        <fullName evidence="5 11">2-amino-3-carboxymuconate-6-semialdehyde decarboxylase</fullName>
        <ecNumber evidence="4 11">4.1.1.45</ecNumber>
    </recommendedName>
    <alternativeName>
        <fullName evidence="10 11">Picolinate carboxylase</fullName>
    </alternativeName>
</protein>
<proteinExistence type="inferred from homology"/>
<evidence type="ECO:0000256" key="11">
    <source>
        <dbReference type="RuleBase" id="RU366045"/>
    </source>
</evidence>
<dbReference type="GO" id="GO:0046872">
    <property type="term" value="F:metal ion binding"/>
    <property type="evidence" value="ECO:0007669"/>
    <property type="project" value="UniProtKB-KW"/>
</dbReference>
<evidence type="ECO:0000256" key="3">
    <source>
        <dbReference type="ARBA" id="ARBA00011245"/>
    </source>
</evidence>
<evidence type="ECO:0000256" key="6">
    <source>
        <dbReference type="ARBA" id="ARBA00022723"/>
    </source>
</evidence>
<dbReference type="PANTHER" id="PTHR21240:SF27">
    <property type="entry name" value="2-AMINO-3-CARBOXYMUCONATE-6-SEMIALDEHYDE DECARBOXYLASE"/>
    <property type="match status" value="1"/>
</dbReference>
<keyword evidence="6" id="KW-0479">Metal-binding</keyword>
<dbReference type="EC" id="4.1.1.45" evidence="4 11"/>
<dbReference type="Proteomes" id="UP000887575">
    <property type="component" value="Unassembled WGS sequence"/>
</dbReference>
<keyword evidence="8" id="KW-0862">Zinc</keyword>
<feature type="domain" description="Amidohydrolase-related" evidence="12">
    <location>
        <begin position="2"/>
        <end position="196"/>
    </location>
</feature>
<evidence type="ECO:0000256" key="9">
    <source>
        <dbReference type="ARBA" id="ARBA00023239"/>
    </source>
</evidence>
<dbReference type="InterPro" id="IPR032465">
    <property type="entry name" value="ACMSD"/>
</dbReference>
<dbReference type="GO" id="GO:0005829">
    <property type="term" value="C:cytosol"/>
    <property type="evidence" value="ECO:0007669"/>
    <property type="project" value="UniProtKB-UniRule"/>
</dbReference>
<dbReference type="FunFam" id="3.20.20.140:FF:000328">
    <property type="entry name" value="2-amino-3-carboxymuconate-6-semialdehyde decarboxylase"/>
    <property type="match status" value="1"/>
</dbReference>
<reference evidence="14" key="1">
    <citation type="submission" date="2024-02" db="UniProtKB">
        <authorList>
            <consortium name="WormBaseParasite"/>
        </authorList>
    </citation>
    <scope>IDENTIFICATION</scope>
</reference>
<evidence type="ECO:0000256" key="7">
    <source>
        <dbReference type="ARBA" id="ARBA00022793"/>
    </source>
</evidence>
<evidence type="ECO:0000256" key="10">
    <source>
        <dbReference type="ARBA" id="ARBA00031120"/>
    </source>
</evidence>
<keyword evidence="9 11" id="KW-0456">Lyase</keyword>
<evidence type="ECO:0000313" key="14">
    <source>
        <dbReference type="WBParaSite" id="MBELARI_LOCUS10363"/>
    </source>
</evidence>
<dbReference type="GO" id="GO:1904985">
    <property type="term" value="P:negative regulation of quinolinate biosynthetic process"/>
    <property type="evidence" value="ECO:0007669"/>
    <property type="project" value="UniProtKB-UniRule"/>
</dbReference>
<dbReference type="GO" id="GO:0001760">
    <property type="term" value="F:aminocarboxymuconate-semialdehyde decarboxylase activity"/>
    <property type="evidence" value="ECO:0007669"/>
    <property type="project" value="UniProtKB-UniRule"/>
</dbReference>
<dbReference type="GO" id="GO:0016787">
    <property type="term" value="F:hydrolase activity"/>
    <property type="evidence" value="ECO:0007669"/>
    <property type="project" value="InterPro"/>
</dbReference>
<dbReference type="InterPro" id="IPR032466">
    <property type="entry name" value="Metal_Hydrolase"/>
</dbReference>
<name>A0AAF3E8X2_9BILA</name>
<comment type="subunit">
    <text evidence="3 11">Monomer.</text>
</comment>
<sequence length="206" mass="23075">MGVKGFEIGSHVGEKNLDHKDFDPLYKTCQDLGVALFVHPWDMHMWGGRLQKYWMPWLVGMPSETAQAICCVLMGGVLERFPRLRLCFAHGGGAYPQIRGRVAHGYNVRPDLCATDCKTAPTELDGLLWADSLVHDPHALELLISIVGKEKICLGTDYPFPLGELQIGKIAEDCVSLSDNDRDELLWGNAVKLFDLEEQKLFKMGF</sequence>
<dbReference type="Pfam" id="PF04909">
    <property type="entry name" value="Amidohydro_2"/>
    <property type="match status" value="1"/>
</dbReference>
<comment type="pathway">
    <text evidence="1 11">Secondary metabolite metabolism; quinolate metabolism.</text>
</comment>
<dbReference type="GO" id="GO:0019748">
    <property type="term" value="P:secondary metabolic process"/>
    <property type="evidence" value="ECO:0007669"/>
    <property type="project" value="TreeGrafter"/>
</dbReference>
<evidence type="ECO:0000256" key="4">
    <source>
        <dbReference type="ARBA" id="ARBA00012365"/>
    </source>
</evidence>
<dbReference type="SUPFAM" id="SSF51556">
    <property type="entry name" value="Metallo-dependent hydrolases"/>
    <property type="match status" value="1"/>
</dbReference>
<evidence type="ECO:0000256" key="8">
    <source>
        <dbReference type="ARBA" id="ARBA00022833"/>
    </source>
</evidence>
<organism evidence="13 14">
    <name type="scientific">Mesorhabditis belari</name>
    <dbReference type="NCBI Taxonomy" id="2138241"/>
    <lineage>
        <taxon>Eukaryota</taxon>
        <taxon>Metazoa</taxon>
        <taxon>Ecdysozoa</taxon>
        <taxon>Nematoda</taxon>
        <taxon>Chromadorea</taxon>
        <taxon>Rhabditida</taxon>
        <taxon>Rhabditina</taxon>
        <taxon>Rhabditomorpha</taxon>
        <taxon>Rhabditoidea</taxon>
        <taxon>Rhabditidae</taxon>
        <taxon>Mesorhabditinae</taxon>
        <taxon>Mesorhabditis</taxon>
    </lineage>
</organism>
<evidence type="ECO:0000256" key="5">
    <source>
        <dbReference type="ARBA" id="ARBA00021214"/>
    </source>
</evidence>
<comment type="catalytic activity">
    <reaction evidence="11">
        <text>2-amino-3-carboxymuconate 6-semialdehyde + H(+) = 2-aminomuconate 6-semialdehyde + CO2</text>
        <dbReference type="Rhea" id="RHEA:16557"/>
        <dbReference type="ChEBI" id="CHEBI:15378"/>
        <dbReference type="ChEBI" id="CHEBI:16526"/>
        <dbReference type="ChEBI" id="CHEBI:77634"/>
        <dbReference type="ChEBI" id="CHEBI:77803"/>
        <dbReference type="EC" id="4.1.1.45"/>
    </reaction>
</comment>
<evidence type="ECO:0000256" key="2">
    <source>
        <dbReference type="ARBA" id="ARBA00005871"/>
    </source>
</evidence>
<dbReference type="PANTHER" id="PTHR21240">
    <property type="entry name" value="2-AMINO-3-CARBOXYLMUCONATE-6-SEMIALDEHYDE DECARBOXYLASE"/>
    <property type="match status" value="1"/>
</dbReference>
<comment type="function">
    <text evidence="11">Converts alpha-amino-beta-carboxymuconate-epsilon-semialdehyde (ACMS) to alpha-aminomuconate semialdehyde (AMS).</text>
</comment>
<dbReference type="Gene3D" id="3.20.20.140">
    <property type="entry name" value="Metal-dependent hydrolases"/>
    <property type="match status" value="1"/>
</dbReference>
<dbReference type="InterPro" id="IPR006680">
    <property type="entry name" value="Amidohydro-rel"/>
</dbReference>
<keyword evidence="7 11" id="KW-0210">Decarboxylase</keyword>
<evidence type="ECO:0000259" key="12">
    <source>
        <dbReference type="Pfam" id="PF04909"/>
    </source>
</evidence>
<comment type="similarity">
    <text evidence="2">Belongs to the metallo-dependent hydrolases superfamily. ACMSD family.</text>
</comment>
<dbReference type="AlphaFoldDB" id="A0AAF3E8X2"/>
<dbReference type="WBParaSite" id="MBELARI_LOCUS10363">
    <property type="protein sequence ID" value="MBELARI_LOCUS10363"/>
    <property type="gene ID" value="MBELARI_LOCUS10363"/>
</dbReference>
<evidence type="ECO:0000313" key="13">
    <source>
        <dbReference type="Proteomes" id="UP000887575"/>
    </source>
</evidence>
<accession>A0AAF3E8X2</accession>
<keyword evidence="13" id="KW-1185">Reference proteome</keyword>